<dbReference type="EMBL" id="ACCF01000134">
    <property type="protein sequence ID" value="EEF67539.1"/>
    <property type="molecule type" value="Genomic_DNA"/>
</dbReference>
<gene>
    <name evidence="1" type="ORF">HOLDEFILI_02294</name>
</gene>
<dbReference type="Proteomes" id="UP000005950">
    <property type="component" value="Unassembled WGS sequence"/>
</dbReference>
<dbReference type="STRING" id="545696.HOLDEFILI_02294"/>
<organism evidence="1 2">
    <name type="scientific">Holdemania filiformis DSM 12042</name>
    <dbReference type="NCBI Taxonomy" id="545696"/>
    <lineage>
        <taxon>Bacteria</taxon>
        <taxon>Bacillati</taxon>
        <taxon>Bacillota</taxon>
        <taxon>Erysipelotrichia</taxon>
        <taxon>Erysipelotrichales</taxon>
        <taxon>Erysipelotrichaceae</taxon>
        <taxon>Holdemania</taxon>
    </lineage>
</organism>
<reference evidence="1 2" key="1">
    <citation type="submission" date="2008-12" db="EMBL/GenBank/DDBJ databases">
        <authorList>
            <person name="Fulton L."/>
            <person name="Clifton S."/>
            <person name="Fulton B."/>
            <person name="Xu J."/>
            <person name="Minx P."/>
            <person name="Pepin K.H."/>
            <person name="Johnson M."/>
            <person name="Bhonagiri V."/>
            <person name="Nash W.E."/>
            <person name="Mardis E.R."/>
            <person name="Wilson R.K."/>
        </authorList>
    </citation>
    <scope>NUCLEOTIDE SEQUENCE [LARGE SCALE GENOMIC DNA]</scope>
    <source>
        <strain evidence="1 2">DSM 12042</strain>
    </source>
</reference>
<evidence type="ECO:0000313" key="2">
    <source>
        <dbReference type="Proteomes" id="UP000005950"/>
    </source>
</evidence>
<dbReference type="HOGENOM" id="CLU_3044169_0_0_9"/>
<protein>
    <submittedName>
        <fullName evidence="1">Uncharacterized protein</fullName>
    </submittedName>
</protein>
<evidence type="ECO:0000313" key="1">
    <source>
        <dbReference type="EMBL" id="EEF67539.1"/>
    </source>
</evidence>
<proteinExistence type="predicted"/>
<name>B9Y8Z4_9FIRM</name>
<comment type="caution">
    <text evidence="1">The sequence shown here is derived from an EMBL/GenBank/DDBJ whole genome shotgun (WGS) entry which is preliminary data.</text>
</comment>
<reference evidence="1 2" key="2">
    <citation type="submission" date="2009-02" db="EMBL/GenBank/DDBJ databases">
        <title>Draft genome sequence of Holdemania filiformis DSM 12042.</title>
        <authorList>
            <person name="Sudarsanam P."/>
            <person name="Ley R."/>
            <person name="Guruge J."/>
            <person name="Turnbaugh P.J."/>
            <person name="Mahowald M."/>
            <person name="Liep D."/>
            <person name="Gordon J."/>
        </authorList>
    </citation>
    <scope>NUCLEOTIDE SEQUENCE [LARGE SCALE GENOMIC DNA]</scope>
    <source>
        <strain evidence="1 2">DSM 12042</strain>
    </source>
</reference>
<dbReference type="AlphaFoldDB" id="B9Y8Z4"/>
<sequence length="54" mass="6351">MFSELSVAFIFGFSNVELMASSLKPVQNFIKAESKNEFPRFLRLKRQKKGQRRL</sequence>
<accession>B9Y8Z4</accession>